<name>A0ABT6T7Y2_9ACTN</name>
<accession>A0ABT6T7Y2</accession>
<dbReference type="EMBL" id="JASCIS010000070">
    <property type="protein sequence ID" value="MDI3424008.1"/>
    <property type="molecule type" value="Genomic_DNA"/>
</dbReference>
<keyword evidence="2" id="KW-1185">Reference proteome</keyword>
<comment type="caution">
    <text evidence="1">The sequence shown here is derived from an EMBL/GenBank/DDBJ whole genome shotgun (WGS) entry which is preliminary data.</text>
</comment>
<reference evidence="1 2" key="1">
    <citation type="submission" date="2023-05" db="EMBL/GenBank/DDBJ databases">
        <title>Draft genome sequence of Streptomyces sp. B-S-A12 isolated from a cave soil in Thailand.</title>
        <authorList>
            <person name="Chamroensaksri N."/>
            <person name="Muangham S."/>
        </authorList>
    </citation>
    <scope>NUCLEOTIDE SEQUENCE [LARGE SCALE GENOMIC DNA]</scope>
    <source>
        <strain evidence="1 2">B-S-A12</strain>
    </source>
</reference>
<proteinExistence type="predicted"/>
<dbReference type="Proteomes" id="UP001237105">
    <property type="component" value="Unassembled WGS sequence"/>
</dbReference>
<dbReference type="RefSeq" id="WP_282539835.1">
    <property type="nucleotide sequence ID" value="NZ_JASCIS010000070.1"/>
</dbReference>
<protein>
    <submittedName>
        <fullName evidence="1">Uncharacterized protein</fullName>
    </submittedName>
</protein>
<evidence type="ECO:0000313" key="1">
    <source>
        <dbReference type="EMBL" id="MDI3424008.1"/>
    </source>
</evidence>
<gene>
    <name evidence="1" type="ORF">QIT00_36635</name>
</gene>
<sequence>MPPLFVPAPGERPAPAAAGCAGQCDLGADLRVLHDTLTAGRPAAMHAPADPDARASYRWRIGHHVSVVLWQLMSGELIRALAMQESDDNAIELTVGWYDLYSVVLLYTGSCSASRYGATVRADMAAWNPALSGEWAADHRPLPGLVHEILQSRPSACTAPLRAAVHDNQHIHAAVAARLVPDGVSLLQEAGRQPGATPDPLETAAFDAYFAVRRSPVCDVGLRAQLVRRLVQVVCDLVGHGLHDVDERWLTEEGQDSLVEKFSSLLLELLCHHIEHLAAQEVVPGCGPFRQRREST</sequence>
<evidence type="ECO:0000313" key="2">
    <source>
        <dbReference type="Proteomes" id="UP001237105"/>
    </source>
</evidence>
<organism evidence="1 2">
    <name type="scientific">Streptomyces luteolus</name>
    <dbReference type="NCBI Taxonomy" id="3043615"/>
    <lineage>
        <taxon>Bacteria</taxon>
        <taxon>Bacillati</taxon>
        <taxon>Actinomycetota</taxon>
        <taxon>Actinomycetes</taxon>
        <taxon>Kitasatosporales</taxon>
        <taxon>Streptomycetaceae</taxon>
        <taxon>Streptomyces</taxon>
    </lineage>
</organism>